<dbReference type="AlphaFoldDB" id="A0A4Z2E3Z3"/>
<proteinExistence type="predicted"/>
<sequence>MFTTTVTLPETQAVTIRWQFGDKDIIYFNLVNFTAPEYEGRITLFMSTGSLELRSLALHDSGEYSVSILQPGVLPMDGKTTLSVYGEQTPHSASLWFLSRDYASHLSNIINKYNTFINK</sequence>
<dbReference type="EMBL" id="SRLO01018431">
    <property type="protein sequence ID" value="TNN23451.1"/>
    <property type="molecule type" value="Genomic_DNA"/>
</dbReference>
<evidence type="ECO:0000313" key="2">
    <source>
        <dbReference type="Proteomes" id="UP000314294"/>
    </source>
</evidence>
<name>A0A4Z2E3Z3_9TELE</name>
<keyword evidence="2" id="KW-1185">Reference proteome</keyword>
<gene>
    <name evidence="1" type="ORF">EYF80_066428</name>
</gene>
<dbReference type="Proteomes" id="UP000314294">
    <property type="component" value="Unassembled WGS sequence"/>
</dbReference>
<evidence type="ECO:0000313" key="1">
    <source>
        <dbReference type="EMBL" id="TNN23451.1"/>
    </source>
</evidence>
<dbReference type="Gene3D" id="2.60.40.10">
    <property type="entry name" value="Immunoglobulins"/>
    <property type="match status" value="1"/>
</dbReference>
<accession>A0A4Z2E3Z3</accession>
<dbReference type="InterPro" id="IPR013783">
    <property type="entry name" value="Ig-like_fold"/>
</dbReference>
<protein>
    <submittedName>
        <fullName evidence="1">Uncharacterized protein</fullName>
    </submittedName>
</protein>
<dbReference type="OrthoDB" id="6159398at2759"/>
<organism evidence="1 2">
    <name type="scientific">Liparis tanakae</name>
    <name type="common">Tanaka's snailfish</name>
    <dbReference type="NCBI Taxonomy" id="230148"/>
    <lineage>
        <taxon>Eukaryota</taxon>
        <taxon>Metazoa</taxon>
        <taxon>Chordata</taxon>
        <taxon>Craniata</taxon>
        <taxon>Vertebrata</taxon>
        <taxon>Euteleostomi</taxon>
        <taxon>Actinopterygii</taxon>
        <taxon>Neopterygii</taxon>
        <taxon>Teleostei</taxon>
        <taxon>Neoteleostei</taxon>
        <taxon>Acanthomorphata</taxon>
        <taxon>Eupercaria</taxon>
        <taxon>Perciformes</taxon>
        <taxon>Cottioidei</taxon>
        <taxon>Cottales</taxon>
        <taxon>Liparidae</taxon>
        <taxon>Liparis</taxon>
    </lineage>
</organism>
<dbReference type="InterPro" id="IPR036179">
    <property type="entry name" value="Ig-like_dom_sf"/>
</dbReference>
<comment type="caution">
    <text evidence="1">The sequence shown here is derived from an EMBL/GenBank/DDBJ whole genome shotgun (WGS) entry which is preliminary data.</text>
</comment>
<reference evidence="1 2" key="1">
    <citation type="submission" date="2019-03" db="EMBL/GenBank/DDBJ databases">
        <title>First draft genome of Liparis tanakae, snailfish: a comprehensive survey of snailfish specific genes.</title>
        <authorList>
            <person name="Kim W."/>
            <person name="Song I."/>
            <person name="Jeong J.-H."/>
            <person name="Kim D."/>
            <person name="Kim S."/>
            <person name="Ryu S."/>
            <person name="Song J.Y."/>
            <person name="Lee S.K."/>
        </authorList>
    </citation>
    <scope>NUCLEOTIDE SEQUENCE [LARGE SCALE GENOMIC DNA]</scope>
    <source>
        <tissue evidence="1">Muscle</tissue>
    </source>
</reference>
<dbReference type="SUPFAM" id="SSF48726">
    <property type="entry name" value="Immunoglobulin"/>
    <property type="match status" value="1"/>
</dbReference>